<keyword evidence="2" id="KW-0472">Membrane</keyword>
<dbReference type="Proteomes" id="UP001153269">
    <property type="component" value="Unassembled WGS sequence"/>
</dbReference>
<feature type="transmembrane region" description="Helical" evidence="2">
    <location>
        <begin position="73"/>
        <end position="95"/>
    </location>
</feature>
<feature type="region of interest" description="Disordered" evidence="1">
    <location>
        <begin position="1"/>
        <end position="45"/>
    </location>
</feature>
<gene>
    <name evidence="3" type="ORF">PLEPLA_LOCUS5919</name>
</gene>
<keyword evidence="2" id="KW-1133">Transmembrane helix</keyword>
<sequence>MFNSQLRRDRLGGLREEPRPANNMIQYDLPQKKKPGAVPPDTCGYTHVSTTPRPCSRSCGALGMMEPRRGEAILKRIIIIITIIVVITVCVPPGARAPPSCQQPEPKRRCRCEMRK</sequence>
<accession>A0A9N7Y9S7</accession>
<dbReference type="EMBL" id="CADEAL010000304">
    <property type="protein sequence ID" value="CAB1418097.1"/>
    <property type="molecule type" value="Genomic_DNA"/>
</dbReference>
<evidence type="ECO:0000313" key="4">
    <source>
        <dbReference type="Proteomes" id="UP001153269"/>
    </source>
</evidence>
<protein>
    <submittedName>
        <fullName evidence="3">Uncharacterized protein</fullName>
    </submittedName>
</protein>
<evidence type="ECO:0000313" key="3">
    <source>
        <dbReference type="EMBL" id="CAB1418097.1"/>
    </source>
</evidence>
<comment type="caution">
    <text evidence="3">The sequence shown here is derived from an EMBL/GenBank/DDBJ whole genome shotgun (WGS) entry which is preliminary data.</text>
</comment>
<keyword evidence="4" id="KW-1185">Reference proteome</keyword>
<evidence type="ECO:0000256" key="1">
    <source>
        <dbReference type="SAM" id="MobiDB-lite"/>
    </source>
</evidence>
<name>A0A9N7Y9S7_PLEPL</name>
<organism evidence="3 4">
    <name type="scientific">Pleuronectes platessa</name>
    <name type="common">European plaice</name>
    <dbReference type="NCBI Taxonomy" id="8262"/>
    <lineage>
        <taxon>Eukaryota</taxon>
        <taxon>Metazoa</taxon>
        <taxon>Chordata</taxon>
        <taxon>Craniata</taxon>
        <taxon>Vertebrata</taxon>
        <taxon>Euteleostomi</taxon>
        <taxon>Actinopterygii</taxon>
        <taxon>Neopterygii</taxon>
        <taxon>Teleostei</taxon>
        <taxon>Neoteleostei</taxon>
        <taxon>Acanthomorphata</taxon>
        <taxon>Carangaria</taxon>
        <taxon>Pleuronectiformes</taxon>
        <taxon>Pleuronectoidei</taxon>
        <taxon>Pleuronectidae</taxon>
        <taxon>Pleuronectes</taxon>
    </lineage>
</organism>
<evidence type="ECO:0000256" key="2">
    <source>
        <dbReference type="SAM" id="Phobius"/>
    </source>
</evidence>
<feature type="compositionally biased region" description="Basic and acidic residues" evidence="1">
    <location>
        <begin position="1"/>
        <end position="19"/>
    </location>
</feature>
<keyword evidence="2" id="KW-0812">Transmembrane</keyword>
<reference evidence="3" key="1">
    <citation type="submission" date="2020-03" db="EMBL/GenBank/DDBJ databases">
        <authorList>
            <person name="Weist P."/>
        </authorList>
    </citation>
    <scope>NUCLEOTIDE SEQUENCE</scope>
</reference>
<proteinExistence type="predicted"/>
<dbReference type="AlphaFoldDB" id="A0A9N7Y9S7"/>